<evidence type="ECO:0000256" key="1">
    <source>
        <dbReference type="SAM" id="MobiDB-lite"/>
    </source>
</evidence>
<dbReference type="Proteomes" id="UP000504609">
    <property type="component" value="Unplaced"/>
</dbReference>
<sequence>MEAVLIPHNFSPAAPAVTFYSHRRRHRRQPPRFPLPRRSFPPSAAEAQPSCRPKGVRFRDQSLAPKKSKSIKRCRELPVEMTAEALIVDSTNRMGPEPSHVPKDLCVVLGLRLPPPSSPPREGSRSLGVAAEIEFSGSAFNVSPPPSSVPLPNFPLMRKLNCNVEAAAGIDAGATDNLRRLLRLR</sequence>
<evidence type="ECO:0000313" key="3">
    <source>
        <dbReference type="RefSeq" id="XP_022951686.1"/>
    </source>
</evidence>
<dbReference type="GeneID" id="111454434"/>
<feature type="region of interest" description="Disordered" evidence="1">
    <location>
        <begin position="22"/>
        <end position="51"/>
    </location>
</feature>
<dbReference type="InterPro" id="IPR028322">
    <property type="entry name" value="PNRC-like_rgn"/>
</dbReference>
<proteinExistence type="predicted"/>
<dbReference type="Pfam" id="PF15365">
    <property type="entry name" value="PNRC"/>
    <property type="match status" value="1"/>
</dbReference>
<evidence type="ECO:0000313" key="2">
    <source>
        <dbReference type="Proteomes" id="UP000504609"/>
    </source>
</evidence>
<dbReference type="AlphaFoldDB" id="A0A6J1GI76"/>
<gene>
    <name evidence="3" type="primary">LOC111454434</name>
</gene>
<dbReference type="GO" id="GO:0016071">
    <property type="term" value="P:mRNA metabolic process"/>
    <property type="evidence" value="ECO:0007669"/>
    <property type="project" value="UniProtKB-ARBA"/>
</dbReference>
<reference evidence="3" key="1">
    <citation type="submission" date="2025-08" db="UniProtKB">
        <authorList>
            <consortium name="RefSeq"/>
        </authorList>
    </citation>
    <scope>IDENTIFICATION</scope>
    <source>
        <tissue evidence="3">Young leaves</tissue>
    </source>
</reference>
<organism evidence="2 3">
    <name type="scientific">Cucurbita moschata</name>
    <name type="common">Winter crookneck squash</name>
    <name type="synonym">Cucurbita pepo var. moschata</name>
    <dbReference type="NCBI Taxonomy" id="3662"/>
    <lineage>
        <taxon>Eukaryota</taxon>
        <taxon>Viridiplantae</taxon>
        <taxon>Streptophyta</taxon>
        <taxon>Embryophyta</taxon>
        <taxon>Tracheophyta</taxon>
        <taxon>Spermatophyta</taxon>
        <taxon>Magnoliopsida</taxon>
        <taxon>eudicotyledons</taxon>
        <taxon>Gunneridae</taxon>
        <taxon>Pentapetalae</taxon>
        <taxon>rosids</taxon>
        <taxon>fabids</taxon>
        <taxon>Cucurbitales</taxon>
        <taxon>Cucurbitaceae</taxon>
        <taxon>Cucurbiteae</taxon>
        <taxon>Cucurbita</taxon>
    </lineage>
</organism>
<dbReference type="RefSeq" id="XP_022951686.1">
    <property type="nucleotide sequence ID" value="XM_023095918.1"/>
</dbReference>
<name>A0A6J1GI76_CUCMO</name>
<dbReference type="KEGG" id="cmos:111454434"/>
<dbReference type="PANTHER" id="PTHR33670:SF14">
    <property type="entry name" value="T20H2.15 PROTEIN"/>
    <property type="match status" value="1"/>
</dbReference>
<dbReference type="PANTHER" id="PTHR33670">
    <property type="entry name" value="SPLICING FACTOR, PROLINE- AND GLUTAMINE-RICH-LIKE"/>
    <property type="match status" value="1"/>
</dbReference>
<protein>
    <submittedName>
        <fullName evidence="3">Uncharacterized protein LOC111454434</fullName>
    </submittedName>
</protein>
<keyword evidence="2" id="KW-1185">Reference proteome</keyword>
<accession>A0A6J1GI76</accession>